<dbReference type="InterPro" id="IPR012340">
    <property type="entry name" value="NA-bd_OB-fold"/>
</dbReference>
<keyword evidence="4" id="KW-0234">DNA repair</keyword>
<evidence type="ECO:0000313" key="7">
    <source>
        <dbReference type="Proteomes" id="UP000013827"/>
    </source>
</evidence>
<dbReference type="GO" id="GO:0006260">
    <property type="term" value="P:DNA replication"/>
    <property type="evidence" value="ECO:0007669"/>
    <property type="project" value="UniProtKB-KW"/>
</dbReference>
<dbReference type="Gene3D" id="3.30.470.30">
    <property type="entry name" value="DNA ligase/mRNA capping enzyme"/>
    <property type="match status" value="1"/>
</dbReference>
<dbReference type="PANTHER" id="PTHR47810">
    <property type="entry name" value="DNA LIGASE"/>
    <property type="match status" value="1"/>
</dbReference>
<evidence type="ECO:0000256" key="4">
    <source>
        <dbReference type="ARBA" id="ARBA00023204"/>
    </source>
</evidence>
<proteinExistence type="predicted"/>
<keyword evidence="7" id="KW-1185">Reference proteome</keyword>
<dbReference type="Proteomes" id="UP000013827">
    <property type="component" value="Unassembled WGS sequence"/>
</dbReference>
<evidence type="ECO:0000313" key="6">
    <source>
        <dbReference type="EnsemblProtists" id="EOD18490"/>
    </source>
</evidence>
<dbReference type="EnsemblProtists" id="EOD18490">
    <property type="protein sequence ID" value="EOD18490"/>
    <property type="gene ID" value="EMIHUDRAFT_196791"/>
</dbReference>
<dbReference type="GeneID" id="19046491"/>
<dbReference type="SUPFAM" id="SSF56091">
    <property type="entry name" value="DNA ligase/mRNA capping enzyme, catalytic domain"/>
    <property type="match status" value="1"/>
</dbReference>
<reference evidence="7" key="1">
    <citation type="journal article" date="2013" name="Nature">
        <title>Pan genome of the phytoplankton Emiliania underpins its global distribution.</title>
        <authorList>
            <person name="Read B.A."/>
            <person name="Kegel J."/>
            <person name="Klute M.J."/>
            <person name="Kuo A."/>
            <person name="Lefebvre S.C."/>
            <person name="Maumus F."/>
            <person name="Mayer C."/>
            <person name="Miller J."/>
            <person name="Monier A."/>
            <person name="Salamov A."/>
            <person name="Young J."/>
            <person name="Aguilar M."/>
            <person name="Claverie J.M."/>
            <person name="Frickenhaus S."/>
            <person name="Gonzalez K."/>
            <person name="Herman E.K."/>
            <person name="Lin Y.C."/>
            <person name="Napier J."/>
            <person name="Ogata H."/>
            <person name="Sarno A.F."/>
            <person name="Shmutz J."/>
            <person name="Schroeder D."/>
            <person name="de Vargas C."/>
            <person name="Verret F."/>
            <person name="von Dassow P."/>
            <person name="Valentin K."/>
            <person name="Van de Peer Y."/>
            <person name="Wheeler G."/>
            <person name="Dacks J.B."/>
            <person name="Delwiche C.F."/>
            <person name="Dyhrman S.T."/>
            <person name="Glockner G."/>
            <person name="John U."/>
            <person name="Richards T."/>
            <person name="Worden A.Z."/>
            <person name="Zhang X."/>
            <person name="Grigoriev I.V."/>
            <person name="Allen A.E."/>
            <person name="Bidle K."/>
            <person name="Borodovsky M."/>
            <person name="Bowler C."/>
            <person name="Brownlee C."/>
            <person name="Cock J.M."/>
            <person name="Elias M."/>
            <person name="Gladyshev V.N."/>
            <person name="Groth M."/>
            <person name="Guda C."/>
            <person name="Hadaegh A."/>
            <person name="Iglesias-Rodriguez M.D."/>
            <person name="Jenkins J."/>
            <person name="Jones B.M."/>
            <person name="Lawson T."/>
            <person name="Leese F."/>
            <person name="Lindquist E."/>
            <person name="Lobanov A."/>
            <person name="Lomsadze A."/>
            <person name="Malik S.B."/>
            <person name="Marsh M.E."/>
            <person name="Mackinder L."/>
            <person name="Mock T."/>
            <person name="Mueller-Roeber B."/>
            <person name="Pagarete A."/>
            <person name="Parker M."/>
            <person name="Probert I."/>
            <person name="Quesneville H."/>
            <person name="Raines C."/>
            <person name="Rensing S.A."/>
            <person name="Riano-Pachon D.M."/>
            <person name="Richier S."/>
            <person name="Rokitta S."/>
            <person name="Shiraiwa Y."/>
            <person name="Soanes D.M."/>
            <person name="van der Giezen M."/>
            <person name="Wahlund T.M."/>
            <person name="Williams B."/>
            <person name="Wilson W."/>
            <person name="Wolfe G."/>
            <person name="Wurch L.L."/>
        </authorList>
    </citation>
    <scope>NUCLEOTIDE SEQUENCE</scope>
</reference>
<sequence length="487" mass="52083">MALAAGDVVRIFGLTSERGQELNGREATVETVGERCILRLETGGEPSDKRLAVPERKLVRAGEYDSDDGCCFLNGSFVAASSGGSSSSFECTLDSSWAAGDLLHQRVKFIGPQRTGSYGTAVRWDAQAAKYAVNLEPTYRGVTIYETPCNLEAADSTVSQAHKQDQRWKVDKAREERCGIFALAVALRPGVDNLRGFVAMEKFDGFRSLWDGTVFRMRGIQGGAERRVKPPPELASLLPTDLKLDGELWSGRGCFSAVSKVWSDFDGVSFAVYDAPEVAGGFLARLAAADEAIAAVARSRGLEPTPPFAPARAPPAARCFVVGAVRCEEEAVVKRLMEAVLAEGGEGLVLRRALSRHRRGRSRDVLKVKEWLDAEAEVLGTNMGDGTSVRASLRLKVIGNSSDCRVTPGTVFSCSWDWKAKPIPSGTTVTFAAPLGDGKPRFPGIIGIGEEYGRELQRARAAARAASAAGGSGEHGAGGAAVDNLWR</sequence>
<keyword evidence="2" id="KW-0235">DNA replication</keyword>
<dbReference type="GO" id="GO:0006281">
    <property type="term" value="P:DNA repair"/>
    <property type="evidence" value="ECO:0007669"/>
    <property type="project" value="UniProtKB-KW"/>
</dbReference>
<evidence type="ECO:0000256" key="1">
    <source>
        <dbReference type="ARBA" id="ARBA00022598"/>
    </source>
</evidence>
<organism evidence="6 7">
    <name type="scientific">Emiliania huxleyi (strain CCMP1516)</name>
    <dbReference type="NCBI Taxonomy" id="280463"/>
    <lineage>
        <taxon>Eukaryota</taxon>
        <taxon>Haptista</taxon>
        <taxon>Haptophyta</taxon>
        <taxon>Prymnesiophyceae</taxon>
        <taxon>Isochrysidales</taxon>
        <taxon>Noelaerhabdaceae</taxon>
        <taxon>Emiliania</taxon>
    </lineage>
</organism>
<dbReference type="AlphaFoldDB" id="A0A0D3J4Q5"/>
<evidence type="ECO:0008006" key="8">
    <source>
        <dbReference type="Google" id="ProtNLM"/>
    </source>
</evidence>
<dbReference type="KEGG" id="ehx:EMIHUDRAFT_196791"/>
<dbReference type="PANTHER" id="PTHR47810:SF1">
    <property type="entry name" value="DNA LIGASE B"/>
    <property type="match status" value="1"/>
</dbReference>
<evidence type="ECO:0000256" key="5">
    <source>
        <dbReference type="SAM" id="MobiDB-lite"/>
    </source>
</evidence>
<accession>A0A0D3J4Q5</accession>
<feature type="compositionally biased region" description="Gly residues" evidence="5">
    <location>
        <begin position="470"/>
        <end position="479"/>
    </location>
</feature>
<dbReference type="STRING" id="2903.R1DVJ7"/>
<dbReference type="PaxDb" id="2903-EOD18490"/>
<evidence type="ECO:0000256" key="3">
    <source>
        <dbReference type="ARBA" id="ARBA00022763"/>
    </source>
</evidence>
<dbReference type="RefSeq" id="XP_005770919.1">
    <property type="nucleotide sequence ID" value="XM_005770862.1"/>
</dbReference>
<dbReference type="HOGENOM" id="CLU_560732_0_0_1"/>
<reference evidence="6" key="2">
    <citation type="submission" date="2024-10" db="UniProtKB">
        <authorList>
            <consortium name="EnsemblProtists"/>
        </authorList>
    </citation>
    <scope>IDENTIFICATION</scope>
</reference>
<name>A0A0D3J4Q5_EMIH1</name>
<keyword evidence="3" id="KW-0227">DNA damage</keyword>
<dbReference type="InterPro" id="IPR050326">
    <property type="entry name" value="NAD_dep_DNA_ligaseB"/>
</dbReference>
<dbReference type="Gene3D" id="3.30.1490.70">
    <property type="match status" value="1"/>
</dbReference>
<evidence type="ECO:0000256" key="2">
    <source>
        <dbReference type="ARBA" id="ARBA00022705"/>
    </source>
</evidence>
<dbReference type="SUPFAM" id="SSF50249">
    <property type="entry name" value="Nucleic acid-binding proteins"/>
    <property type="match status" value="1"/>
</dbReference>
<keyword evidence="1" id="KW-0436">Ligase</keyword>
<protein>
    <recommendedName>
        <fullName evidence="8">ATP-dependent DNA ligase family profile domain-containing protein</fullName>
    </recommendedName>
</protein>
<feature type="region of interest" description="Disordered" evidence="5">
    <location>
        <begin position="467"/>
        <end position="487"/>
    </location>
</feature>
<dbReference type="GO" id="GO:0016874">
    <property type="term" value="F:ligase activity"/>
    <property type="evidence" value="ECO:0007669"/>
    <property type="project" value="UniProtKB-KW"/>
</dbReference>